<dbReference type="EMBL" id="CP104013">
    <property type="protein sequence ID" value="UYP48730.1"/>
    <property type="molecule type" value="Genomic_DNA"/>
</dbReference>
<sequence>MDDTEIPQKDEQEVRVFQLNDELAEFEELEIEAEVKLHEILKPDLILYFVQASKYRSYIWAGSETSVRMKFIAASAASNVRDNIGPAIKISTVDENEESTPFKILIGLEEEKTYEEEQTGPAYSGKAEDEVLLKNLTLENIVLLLEKIGCPDGYTREMVIDGKNIYGYHETYKEYLGEIIKERKLYRLQEKVPDGPYMAEGLVPRMLMSYNRVVLTELLRKKTSDEIELEEINEKKIRETQSSEAPFTAS</sequence>
<proteinExistence type="predicted"/>
<reference evidence="1" key="1">
    <citation type="submission" date="2022-09" db="EMBL/GenBank/DDBJ databases">
        <title>Actin cytoskeleton and complex cell architecture in an #Asgard archaeon.</title>
        <authorList>
            <person name="Ponce Toledo R.I."/>
            <person name="Schleper C."/>
            <person name="Rodrigues Oliveira T."/>
            <person name="Wollweber F."/>
            <person name="Xu J."/>
            <person name="Rittmann S."/>
            <person name="Klingl A."/>
            <person name="Pilhofer M."/>
        </authorList>
    </citation>
    <scope>NUCLEOTIDE SEQUENCE</scope>
    <source>
        <strain evidence="1">B-35</strain>
    </source>
</reference>
<organism evidence="1 2">
    <name type="scientific">Candidatus Lokiarchaeum ossiferum</name>
    <dbReference type="NCBI Taxonomy" id="2951803"/>
    <lineage>
        <taxon>Archaea</taxon>
        <taxon>Promethearchaeati</taxon>
        <taxon>Promethearchaeota</taxon>
        <taxon>Promethearchaeia</taxon>
        <taxon>Promethearchaeales</taxon>
        <taxon>Promethearchaeaceae</taxon>
        <taxon>Candidatus Lokiarchaeum</taxon>
    </lineage>
</organism>
<dbReference type="Proteomes" id="UP001208689">
    <property type="component" value="Chromosome"/>
</dbReference>
<evidence type="ECO:0000313" key="2">
    <source>
        <dbReference type="Proteomes" id="UP001208689"/>
    </source>
</evidence>
<protein>
    <recommendedName>
        <fullName evidence="3">Gelsolin-like domain-containing protein</fullName>
    </recommendedName>
</protein>
<accession>A0ABY6HYW7</accession>
<evidence type="ECO:0008006" key="3">
    <source>
        <dbReference type="Google" id="ProtNLM"/>
    </source>
</evidence>
<evidence type="ECO:0000313" key="1">
    <source>
        <dbReference type="EMBL" id="UYP48730.1"/>
    </source>
</evidence>
<dbReference type="SUPFAM" id="SSF55753">
    <property type="entry name" value="Actin depolymerizing proteins"/>
    <property type="match status" value="1"/>
</dbReference>
<keyword evidence="2" id="KW-1185">Reference proteome</keyword>
<gene>
    <name evidence="1" type="ORF">NEF87_005015</name>
</gene>
<name>A0ABY6HYW7_9ARCH</name>